<comment type="catalytic activity">
    <reaction evidence="16 18">
        <text>N-acetyl-alpha-D-glucosamine 1-phosphate + UTP + H(+) = UDP-N-acetyl-alpha-D-glucosamine + diphosphate</text>
        <dbReference type="Rhea" id="RHEA:13509"/>
        <dbReference type="ChEBI" id="CHEBI:15378"/>
        <dbReference type="ChEBI" id="CHEBI:33019"/>
        <dbReference type="ChEBI" id="CHEBI:46398"/>
        <dbReference type="ChEBI" id="CHEBI:57705"/>
        <dbReference type="ChEBI" id="CHEBI:57776"/>
        <dbReference type="EC" id="2.7.7.23"/>
    </reaction>
</comment>
<evidence type="ECO:0000256" key="14">
    <source>
        <dbReference type="ARBA" id="ARBA00023316"/>
    </source>
</evidence>
<dbReference type="EC" id="2.7.7.23" evidence="18"/>
<comment type="pathway">
    <text evidence="18">Nucleotide-sugar biosynthesis; UDP-N-acetyl-alpha-D-glucosamine biosynthesis; UDP-N-acetyl-alpha-D-glucosamine from N-acetyl-alpha-D-glucosamine 1-phosphate: step 1/1.</text>
</comment>
<keyword evidence="11 18" id="KW-0573">Peptidoglycan synthesis</keyword>
<feature type="binding site" evidence="18">
    <location>
        <position position="430"/>
    </location>
    <ligand>
        <name>acetyl-CoA</name>
        <dbReference type="ChEBI" id="CHEBI:57288"/>
    </ligand>
</feature>
<evidence type="ECO:0000259" key="19">
    <source>
        <dbReference type="Pfam" id="PF12804"/>
    </source>
</evidence>
<dbReference type="Pfam" id="PF12804">
    <property type="entry name" value="NTP_transf_3"/>
    <property type="match status" value="1"/>
</dbReference>
<feature type="binding site" evidence="18">
    <location>
        <position position="252"/>
    </location>
    <ligand>
        <name>Mg(2+)</name>
        <dbReference type="ChEBI" id="CHEBI:18420"/>
    </ligand>
</feature>
<evidence type="ECO:0000256" key="16">
    <source>
        <dbReference type="ARBA" id="ARBA00048493"/>
    </source>
</evidence>
<keyword evidence="6 18" id="KW-0548">Nucleotidyltransferase</keyword>
<comment type="catalytic activity">
    <reaction evidence="15 18">
        <text>alpha-D-glucosamine 1-phosphate + acetyl-CoA = N-acetyl-alpha-D-glucosamine 1-phosphate + CoA + H(+)</text>
        <dbReference type="Rhea" id="RHEA:13725"/>
        <dbReference type="ChEBI" id="CHEBI:15378"/>
        <dbReference type="ChEBI" id="CHEBI:57287"/>
        <dbReference type="ChEBI" id="CHEBI:57288"/>
        <dbReference type="ChEBI" id="CHEBI:57776"/>
        <dbReference type="ChEBI" id="CHEBI:58516"/>
        <dbReference type="EC" id="2.3.1.157"/>
    </reaction>
</comment>
<evidence type="ECO:0000256" key="5">
    <source>
        <dbReference type="ARBA" id="ARBA00022679"/>
    </source>
</evidence>
<keyword evidence="21" id="KW-1185">Reference proteome</keyword>
<evidence type="ECO:0000256" key="2">
    <source>
        <dbReference type="ARBA" id="ARBA00007707"/>
    </source>
</evidence>
<feature type="binding site" evidence="18">
    <location>
        <position position="358"/>
    </location>
    <ligand>
        <name>UDP-N-acetyl-alpha-D-glucosamine</name>
        <dbReference type="ChEBI" id="CHEBI:57705"/>
    </ligand>
</feature>
<feature type="binding site" evidence="18">
    <location>
        <position position="22"/>
    </location>
    <ligand>
        <name>UDP-N-acetyl-alpha-D-glucosamine</name>
        <dbReference type="ChEBI" id="CHEBI:57705"/>
    </ligand>
</feature>
<accession>A0ABY5Y0N0</accession>
<feature type="binding site" evidence="18">
    <location>
        <position position="405"/>
    </location>
    <ligand>
        <name>acetyl-CoA</name>
        <dbReference type="ChEBI" id="CHEBI:57288"/>
    </ligand>
</feature>
<name>A0ABY5Y0N0_9BACT</name>
<dbReference type="RefSeq" id="WP_334314547.1">
    <property type="nucleotide sequence ID" value="NZ_CP065938.1"/>
</dbReference>
<feature type="binding site" evidence="18">
    <location>
        <position position="376"/>
    </location>
    <ligand>
        <name>UDP-N-acetyl-alpha-D-glucosamine</name>
        <dbReference type="ChEBI" id="CHEBI:57705"/>
    </ligand>
</feature>
<feature type="region of interest" description="Linker" evidence="18">
    <location>
        <begin position="255"/>
        <end position="275"/>
    </location>
</feature>
<evidence type="ECO:0000256" key="7">
    <source>
        <dbReference type="ARBA" id="ARBA00022723"/>
    </source>
</evidence>
<evidence type="ECO:0000256" key="15">
    <source>
        <dbReference type="ARBA" id="ARBA00048247"/>
    </source>
</evidence>
<dbReference type="CDD" id="cd03353">
    <property type="entry name" value="LbH_GlmU_C"/>
    <property type="match status" value="1"/>
</dbReference>
<reference evidence="20" key="1">
    <citation type="submission" date="2020-12" db="EMBL/GenBank/DDBJ databases">
        <title>Taurinivorans muris gen. nov., sp. nov., fundamental and realized metabolic niche of a ubiquitous sulfidogenic bacterium in the murine intestine.</title>
        <authorList>
            <person name="Ye H."/>
            <person name="Hanson B.T."/>
            <person name="Loy A."/>
        </authorList>
    </citation>
    <scope>NUCLEOTIDE SEQUENCE</scope>
    <source>
        <strain evidence="20">LT0009</strain>
    </source>
</reference>
<feature type="binding site" evidence="18">
    <location>
        <position position="194"/>
    </location>
    <ligand>
        <name>UDP-N-acetyl-alpha-D-glucosamine</name>
        <dbReference type="ChEBI" id="CHEBI:57705"/>
    </ligand>
</feature>
<gene>
    <name evidence="18 20" type="primary">glmU</name>
    <name evidence="20" type="ORF">JBF11_05760</name>
</gene>
<evidence type="ECO:0000256" key="11">
    <source>
        <dbReference type="ARBA" id="ARBA00022984"/>
    </source>
</evidence>
<dbReference type="GO" id="GO:0003977">
    <property type="term" value="F:UDP-N-acetylglucosamine diphosphorylase activity"/>
    <property type="evidence" value="ECO:0007669"/>
    <property type="project" value="UniProtKB-EC"/>
</dbReference>
<comment type="caution">
    <text evidence="18">Lacks conserved residue(s) required for the propagation of feature annotation.</text>
</comment>
<evidence type="ECO:0000256" key="1">
    <source>
        <dbReference type="ARBA" id="ARBA00004496"/>
    </source>
</evidence>
<comment type="similarity">
    <text evidence="2 18">In the C-terminal section; belongs to the transferase hexapeptide repeat family.</text>
</comment>
<dbReference type="Proteomes" id="UP001058120">
    <property type="component" value="Chromosome"/>
</dbReference>
<feature type="region of interest" description="Pyrophosphorylase" evidence="18">
    <location>
        <begin position="1"/>
        <end position="254"/>
    </location>
</feature>
<keyword evidence="9 18" id="KW-0460">Magnesium</keyword>
<dbReference type="NCBIfam" id="TIGR01173">
    <property type="entry name" value="glmU"/>
    <property type="match status" value="1"/>
</dbReference>
<organism evidence="20 21">
    <name type="scientific">Taurinivorans muris</name>
    <dbReference type="NCBI Taxonomy" id="2787751"/>
    <lineage>
        <taxon>Bacteria</taxon>
        <taxon>Pseudomonadati</taxon>
        <taxon>Thermodesulfobacteriota</taxon>
        <taxon>Desulfovibrionia</taxon>
        <taxon>Desulfovibrionales</taxon>
        <taxon>Desulfovibrionaceae</taxon>
        <taxon>Taurinivorans</taxon>
    </lineage>
</organism>
<keyword evidence="8 18" id="KW-0677">Repeat</keyword>
<evidence type="ECO:0000256" key="3">
    <source>
        <dbReference type="ARBA" id="ARBA00007947"/>
    </source>
</evidence>
<dbReference type="InterPro" id="IPR038009">
    <property type="entry name" value="GlmU_C_LbH"/>
</dbReference>
<comment type="subcellular location">
    <subcellularLocation>
        <location evidence="1 18">Cytoplasm</location>
    </subcellularLocation>
</comment>
<dbReference type="Gene3D" id="2.160.10.10">
    <property type="entry name" value="Hexapeptide repeat proteins"/>
    <property type="match status" value="1"/>
</dbReference>
<feature type="binding site" evidence="18">
    <location>
        <position position="448"/>
    </location>
    <ligand>
        <name>acetyl-CoA</name>
        <dbReference type="ChEBI" id="CHEBI:57288"/>
    </ligand>
</feature>
<dbReference type="CDD" id="cd02540">
    <property type="entry name" value="GT2_GlmU_N_bac"/>
    <property type="match status" value="1"/>
</dbReference>
<dbReference type="GO" id="GO:0019134">
    <property type="term" value="F:glucosamine-1-phosphate N-acetyltransferase activity"/>
    <property type="evidence" value="ECO:0007669"/>
    <property type="project" value="UniProtKB-EC"/>
</dbReference>
<keyword evidence="5 18" id="KW-0808">Transferase</keyword>
<dbReference type="SUPFAM" id="SSF53448">
    <property type="entry name" value="Nucleotide-diphospho-sugar transferases"/>
    <property type="match status" value="1"/>
</dbReference>
<dbReference type="Pfam" id="PF14602">
    <property type="entry name" value="Hexapep_2"/>
    <property type="match status" value="1"/>
</dbReference>
<feature type="domain" description="MobA-like NTP transferase" evidence="19">
    <location>
        <begin position="6"/>
        <end position="131"/>
    </location>
</feature>
<dbReference type="InterPro" id="IPR005882">
    <property type="entry name" value="Bifunctional_GlmU"/>
</dbReference>
<feature type="region of interest" description="N-acetyltransferase" evidence="18">
    <location>
        <begin position="276"/>
        <end position="474"/>
    </location>
</feature>
<comment type="pathway">
    <text evidence="18">Bacterial outer membrane biogenesis; LPS lipid A biosynthesis.</text>
</comment>
<comment type="subunit">
    <text evidence="18">Homotrimer.</text>
</comment>
<keyword evidence="12 18" id="KW-0511">Multifunctional enzyme</keyword>
<keyword evidence="13 18" id="KW-0012">Acyltransferase</keyword>
<feature type="binding site" evidence="18">
    <location>
        <position position="111"/>
    </location>
    <ligand>
        <name>Mg(2+)</name>
        <dbReference type="ChEBI" id="CHEBI:18420"/>
    </ligand>
</feature>
<evidence type="ECO:0000313" key="20">
    <source>
        <dbReference type="EMBL" id="UWX04992.1"/>
    </source>
</evidence>
<keyword evidence="14 18" id="KW-0961">Cell wall biogenesis/degradation</keyword>
<dbReference type="EMBL" id="CP065938">
    <property type="protein sequence ID" value="UWX04992.1"/>
    <property type="molecule type" value="Genomic_DNA"/>
</dbReference>
<feature type="binding site" evidence="18">
    <location>
        <position position="465"/>
    </location>
    <ligand>
        <name>acetyl-CoA</name>
        <dbReference type="ChEBI" id="CHEBI:57288"/>
    </ligand>
</feature>
<evidence type="ECO:0000256" key="9">
    <source>
        <dbReference type="ARBA" id="ARBA00022842"/>
    </source>
</evidence>
<comment type="cofactor">
    <cofactor evidence="18">
        <name>Mg(2+)</name>
        <dbReference type="ChEBI" id="CHEBI:18420"/>
    </cofactor>
    <text evidence="18">Binds 1 Mg(2+) ion per subunit.</text>
</comment>
<evidence type="ECO:0000256" key="4">
    <source>
        <dbReference type="ARBA" id="ARBA00022490"/>
    </source>
</evidence>
<comment type="similarity">
    <text evidence="3 18">In the N-terminal section; belongs to the N-acetylglucosamine-1-phosphate uridyltransferase family.</text>
</comment>
<feature type="binding site" evidence="18">
    <location>
        <position position="77"/>
    </location>
    <ligand>
        <name>UDP-N-acetyl-alpha-D-glucosamine</name>
        <dbReference type="ChEBI" id="CHEBI:57705"/>
    </ligand>
</feature>
<keyword evidence="4 18" id="KW-0963">Cytoplasm</keyword>
<comment type="function">
    <text evidence="17 18">Catalyzes the last two sequential reactions in the de novo biosynthetic pathway for UDP-N-acetylglucosamine (UDP-GlcNAc). The C-terminal domain catalyzes the transfer of acetyl group from acetyl coenzyme A to glucosamine-1-phosphate (GlcN-1-P) to produce N-acetylglucosamine-1-phosphate (GlcNAc-1-P), which is converted into UDP-GlcNAc by the transfer of uridine 5-monophosphate (from uridine 5-triphosphate), a reaction catalyzed by the N-terminal domain.</text>
</comment>
<dbReference type="EC" id="2.3.1.157" evidence="18"/>
<feature type="binding site" evidence="18">
    <location>
        <position position="402"/>
    </location>
    <ligand>
        <name>UDP-N-acetyl-alpha-D-glucosamine</name>
        <dbReference type="ChEBI" id="CHEBI:57705"/>
    </ligand>
</feature>
<feature type="binding site" evidence="18">
    <location>
        <position position="252"/>
    </location>
    <ligand>
        <name>UDP-N-acetyl-alpha-D-glucosamine</name>
        <dbReference type="ChEBI" id="CHEBI:57705"/>
    </ligand>
</feature>
<evidence type="ECO:0000256" key="6">
    <source>
        <dbReference type="ARBA" id="ARBA00022695"/>
    </source>
</evidence>
<evidence type="ECO:0000256" key="8">
    <source>
        <dbReference type="ARBA" id="ARBA00022737"/>
    </source>
</evidence>
<dbReference type="InterPro" id="IPR025877">
    <property type="entry name" value="MobA-like_NTP_Trfase"/>
</dbReference>
<feature type="binding site" evidence="18">
    <location>
        <begin position="411"/>
        <end position="412"/>
    </location>
    <ligand>
        <name>acetyl-CoA</name>
        <dbReference type="ChEBI" id="CHEBI:57288"/>
    </ligand>
</feature>
<keyword evidence="10 18" id="KW-0133">Cell shape</keyword>
<dbReference type="SUPFAM" id="SSF51161">
    <property type="entry name" value="Trimeric LpxA-like enzymes"/>
    <property type="match status" value="1"/>
</dbReference>
<feature type="binding site" evidence="18">
    <location>
        <position position="177"/>
    </location>
    <ligand>
        <name>UDP-N-acetyl-alpha-D-glucosamine</name>
        <dbReference type="ChEBI" id="CHEBI:57705"/>
    </ligand>
</feature>
<dbReference type="PANTHER" id="PTHR43584">
    <property type="entry name" value="NUCLEOTIDYL TRANSFERASE"/>
    <property type="match status" value="1"/>
</dbReference>
<sequence length="474" mass="51421">MQICTLILAAGKGTRMPSAKPKALQTVLGEAMLSHVYQAASQISTALWTVIGHKAELVEKHLSEEFGETASQHCILQTEQLGTGHAVLCAMEKIKNTIDLDHTKILILNADVPLIKKELLSDFIQKAKDYPLAFISILLDDAQSYGRVVREGFLEKARKNSIKDHAGNTGNVTKIIEAKDFKLAYPESEIFEVNSGIYLVNARLLLDFLPKLTSANASREYYLTDIVSLAKENDVPIEAFCYENASALLGVNTPLELSQAETILQKEINTSLMQNGVVLHNPDTVRISPFAAISRGVEIFGPCEIYGKSVIGDYSTIQSHCVIKNTSIGENCTVRNFCHFENAGVGNNAKLGPYARLRPLAQLCDDVHLGNFVEIKKSTIGNGSKVNHLSYIGDSLVGSGVNVGAGCITCNYDGKNKHQTIIEDNAFLGSNCAFVAPVTIAKNTLVGAGSVITKNTEENGLAIARAKQTNIKRK</sequence>
<dbReference type="HAMAP" id="MF_01631">
    <property type="entry name" value="GlmU"/>
    <property type="match status" value="1"/>
</dbReference>
<evidence type="ECO:0000256" key="13">
    <source>
        <dbReference type="ARBA" id="ARBA00023315"/>
    </source>
</evidence>
<keyword evidence="7 18" id="KW-0479">Metal-binding</keyword>
<protein>
    <recommendedName>
        <fullName evidence="18">Bifunctional protein GlmU</fullName>
    </recommendedName>
    <domain>
        <recommendedName>
            <fullName evidence="18">UDP-N-acetylglucosamine pyrophosphorylase</fullName>
            <ecNumber evidence="18">2.7.7.23</ecNumber>
        </recommendedName>
        <alternativeName>
            <fullName evidence="18">N-acetylglucosamine-1-phosphate uridyltransferase</fullName>
        </alternativeName>
    </domain>
    <domain>
        <recommendedName>
            <fullName evidence="18">Glucosamine-1-phosphate N-acetyltransferase</fullName>
            <ecNumber evidence="18">2.3.1.157</ecNumber>
        </recommendedName>
    </domain>
</protein>
<dbReference type="PANTHER" id="PTHR43584:SF3">
    <property type="entry name" value="BIFUNCTIONAL PROTEIN GLMU"/>
    <property type="match status" value="1"/>
</dbReference>
<evidence type="ECO:0000256" key="10">
    <source>
        <dbReference type="ARBA" id="ARBA00022960"/>
    </source>
</evidence>
<evidence type="ECO:0000256" key="12">
    <source>
        <dbReference type="ARBA" id="ARBA00023268"/>
    </source>
</evidence>
<evidence type="ECO:0000313" key="21">
    <source>
        <dbReference type="Proteomes" id="UP001058120"/>
    </source>
</evidence>
<dbReference type="InterPro" id="IPR029044">
    <property type="entry name" value="Nucleotide-diphossugar_trans"/>
</dbReference>
<evidence type="ECO:0000256" key="18">
    <source>
        <dbReference type="HAMAP-Rule" id="MF_01631"/>
    </source>
</evidence>
<dbReference type="InterPro" id="IPR050065">
    <property type="entry name" value="GlmU-like"/>
</dbReference>
<feature type="binding site" evidence="18">
    <location>
        <position position="146"/>
    </location>
    <ligand>
        <name>UDP-N-acetyl-alpha-D-glucosamine</name>
        <dbReference type="ChEBI" id="CHEBI:57705"/>
    </ligand>
</feature>
<feature type="binding site" evidence="18">
    <location>
        <begin position="8"/>
        <end position="11"/>
    </location>
    <ligand>
        <name>UDP-N-acetyl-alpha-D-glucosamine</name>
        <dbReference type="ChEBI" id="CHEBI:57705"/>
    </ligand>
</feature>
<feature type="binding site" evidence="18">
    <location>
        <begin position="82"/>
        <end position="83"/>
    </location>
    <ligand>
        <name>UDP-N-acetyl-alpha-D-glucosamine</name>
        <dbReference type="ChEBI" id="CHEBI:57705"/>
    </ligand>
</feature>
<feature type="active site" description="Proton acceptor" evidence="18">
    <location>
        <position position="388"/>
    </location>
</feature>
<proteinExistence type="inferred from homology"/>
<dbReference type="Gene3D" id="3.90.550.10">
    <property type="entry name" value="Spore Coat Polysaccharide Biosynthesis Protein SpsA, Chain A"/>
    <property type="match status" value="1"/>
</dbReference>
<comment type="pathway">
    <text evidence="18">Nucleotide-sugar biosynthesis; UDP-N-acetyl-alpha-D-glucosamine biosynthesis; N-acetyl-alpha-D-glucosamine 1-phosphate from alpha-D-glucosamine 6-phosphate (route II): step 2/2.</text>
</comment>
<feature type="binding site" evidence="18">
    <location>
        <position position="391"/>
    </location>
    <ligand>
        <name>UDP-N-acetyl-alpha-D-glucosamine</name>
        <dbReference type="ChEBI" id="CHEBI:57705"/>
    </ligand>
</feature>
<dbReference type="InterPro" id="IPR011004">
    <property type="entry name" value="Trimer_LpxA-like_sf"/>
</dbReference>
<evidence type="ECO:0000256" key="17">
    <source>
        <dbReference type="ARBA" id="ARBA00049628"/>
    </source>
</evidence>
<dbReference type="InterPro" id="IPR001451">
    <property type="entry name" value="Hexapep"/>
</dbReference>